<dbReference type="RefSeq" id="WP_119378463.1">
    <property type="nucleotide sequence ID" value="NZ_QWGB01000005.1"/>
</dbReference>
<dbReference type="Gene3D" id="3.40.50.300">
    <property type="entry name" value="P-loop containing nucleotide triphosphate hydrolases"/>
    <property type="match status" value="1"/>
</dbReference>
<dbReference type="SUPFAM" id="SSF52540">
    <property type="entry name" value="P-loop containing nucleoside triphosphate hydrolases"/>
    <property type="match status" value="1"/>
</dbReference>
<sequence length="233" mass="25165">MKDLRRKMDPVCKAVARVSPETGARCVMFMSARQEEGTSSVAASVALRCAAQSSRPTWLIDLGLRQNAMFRSFQKGFARDVGKPGRAFDGSLRTAPIYSVTPTLSGGRQESQQKGLLSVHPIQGSRLFVTRFRNEGVRRGQRVQLRARPDWWQQVRRAAGLVIVDAPSLARSQAGLAVAGQMDGVFIVLEADSTGADEVMGLREAIEAHGGHVAGVVMNRIGSDASFADRLAG</sequence>
<keyword evidence="2" id="KW-1185">Reference proteome</keyword>
<accession>A0A399QYF9</accession>
<proteinExistence type="predicted"/>
<dbReference type="InterPro" id="IPR050445">
    <property type="entry name" value="Bact_polysacc_biosynth/exp"/>
</dbReference>
<gene>
    <name evidence="1" type="ORF">D1224_03075</name>
</gene>
<reference evidence="1 2" key="1">
    <citation type="submission" date="2018-08" db="EMBL/GenBank/DDBJ databases">
        <title>Henriciella mobilis sp. nov., isolated from seawater.</title>
        <authorList>
            <person name="Cheng H."/>
            <person name="Wu Y.-H."/>
            <person name="Xu X.-W."/>
            <person name="Guo L.-L."/>
        </authorList>
    </citation>
    <scope>NUCLEOTIDE SEQUENCE [LARGE SCALE GENOMIC DNA]</scope>
    <source>
        <strain evidence="1 2">CCUG66934</strain>
    </source>
</reference>
<evidence type="ECO:0000313" key="1">
    <source>
        <dbReference type="EMBL" id="RIJ23274.1"/>
    </source>
</evidence>
<evidence type="ECO:0008006" key="3">
    <source>
        <dbReference type="Google" id="ProtNLM"/>
    </source>
</evidence>
<dbReference type="GO" id="GO:0005886">
    <property type="term" value="C:plasma membrane"/>
    <property type="evidence" value="ECO:0007669"/>
    <property type="project" value="TreeGrafter"/>
</dbReference>
<dbReference type="GO" id="GO:0004713">
    <property type="term" value="F:protein tyrosine kinase activity"/>
    <property type="evidence" value="ECO:0007669"/>
    <property type="project" value="TreeGrafter"/>
</dbReference>
<dbReference type="AlphaFoldDB" id="A0A399QYF9"/>
<dbReference type="Proteomes" id="UP000265431">
    <property type="component" value="Unassembled WGS sequence"/>
</dbReference>
<organism evidence="1 2">
    <name type="scientific">Henriciella barbarensis</name>
    <dbReference type="NCBI Taxonomy" id="86342"/>
    <lineage>
        <taxon>Bacteria</taxon>
        <taxon>Pseudomonadati</taxon>
        <taxon>Pseudomonadota</taxon>
        <taxon>Alphaproteobacteria</taxon>
        <taxon>Hyphomonadales</taxon>
        <taxon>Hyphomonadaceae</taxon>
        <taxon>Henriciella</taxon>
    </lineage>
</organism>
<dbReference type="InterPro" id="IPR027417">
    <property type="entry name" value="P-loop_NTPase"/>
</dbReference>
<dbReference type="PANTHER" id="PTHR32309">
    <property type="entry name" value="TYROSINE-PROTEIN KINASE"/>
    <property type="match status" value="1"/>
</dbReference>
<comment type="caution">
    <text evidence="1">The sequence shown here is derived from an EMBL/GenBank/DDBJ whole genome shotgun (WGS) entry which is preliminary data.</text>
</comment>
<dbReference type="OrthoDB" id="7183816at2"/>
<protein>
    <recommendedName>
        <fullName evidence="3">Tyrosine-protein kinase family protein</fullName>
    </recommendedName>
</protein>
<dbReference type="PANTHER" id="PTHR32309:SF13">
    <property type="entry name" value="FERRIC ENTEROBACTIN TRANSPORT PROTEIN FEPE"/>
    <property type="match status" value="1"/>
</dbReference>
<evidence type="ECO:0000313" key="2">
    <source>
        <dbReference type="Proteomes" id="UP000265431"/>
    </source>
</evidence>
<name>A0A399QYF9_9PROT</name>
<dbReference type="EMBL" id="QWGB01000005">
    <property type="protein sequence ID" value="RIJ23274.1"/>
    <property type="molecule type" value="Genomic_DNA"/>
</dbReference>